<dbReference type="InterPro" id="IPR009057">
    <property type="entry name" value="Homeodomain-like_sf"/>
</dbReference>
<dbReference type="SUPFAM" id="SSF46689">
    <property type="entry name" value="Homeodomain-like"/>
    <property type="match status" value="2"/>
</dbReference>
<dbReference type="PANTHER" id="PTHR43130:SF3">
    <property type="entry name" value="HTH-TYPE TRANSCRIPTIONAL REGULATOR RV1931C"/>
    <property type="match status" value="1"/>
</dbReference>
<keyword evidence="2" id="KW-0238">DNA-binding</keyword>
<evidence type="ECO:0000256" key="1">
    <source>
        <dbReference type="ARBA" id="ARBA00023015"/>
    </source>
</evidence>
<keyword evidence="1" id="KW-0805">Transcription regulation</keyword>
<dbReference type="InterPro" id="IPR052158">
    <property type="entry name" value="INH-QAR"/>
</dbReference>
<dbReference type="InterPro" id="IPR029062">
    <property type="entry name" value="Class_I_gatase-like"/>
</dbReference>
<dbReference type="InterPro" id="IPR002818">
    <property type="entry name" value="DJ-1/PfpI"/>
</dbReference>
<organism evidence="5 6">
    <name type="scientific">Catellatospora methionotrophica</name>
    <dbReference type="NCBI Taxonomy" id="121620"/>
    <lineage>
        <taxon>Bacteria</taxon>
        <taxon>Bacillati</taxon>
        <taxon>Actinomycetota</taxon>
        <taxon>Actinomycetes</taxon>
        <taxon>Micromonosporales</taxon>
        <taxon>Micromonosporaceae</taxon>
        <taxon>Catellatospora</taxon>
    </lineage>
</organism>
<dbReference type="Gene3D" id="1.10.10.60">
    <property type="entry name" value="Homeodomain-like"/>
    <property type="match status" value="1"/>
</dbReference>
<accession>A0A8J3L6J6</accession>
<gene>
    <name evidence="5" type="ORF">Cme02nite_15970</name>
</gene>
<dbReference type="PROSITE" id="PS00041">
    <property type="entry name" value="HTH_ARAC_FAMILY_1"/>
    <property type="match status" value="1"/>
</dbReference>
<dbReference type="InterPro" id="IPR018062">
    <property type="entry name" value="HTH_AraC-typ_CS"/>
</dbReference>
<dbReference type="PROSITE" id="PS01124">
    <property type="entry name" value="HTH_ARAC_FAMILY_2"/>
    <property type="match status" value="1"/>
</dbReference>
<keyword evidence="6" id="KW-1185">Reference proteome</keyword>
<sequence length="329" mass="35279">MTSGTDATDRWKRAIIAGMVFRSVAAYAPQGVLAFSLGLVGEVFTGRFDFAVCTDRPGPLRTDLGLDIRVDAGLDRLATADLVLALPGGRFREPPPPSAVAALRAAHARGAIVAGHCVGAYALAGAGLLDGRRATTHWRFAADFAARFPAVRLASDVLYVDEGSVVTGAGAAAGADMCLHLIRREHGAAAANEIAREMVIPPHREGGQAQYVAAPVPDGADDGRLGAVLAWARDNLHRRLTVDGLAARALASRRTFLRRFADATGSTPHAWLLAQRLNRAEELLETTDLPVEEVARRVGFSAASILREHFSRRRGVPPRTYRRAFQRVR</sequence>
<dbReference type="Pfam" id="PF12833">
    <property type="entry name" value="HTH_18"/>
    <property type="match status" value="1"/>
</dbReference>
<comment type="caution">
    <text evidence="5">The sequence shown here is derived from an EMBL/GenBank/DDBJ whole genome shotgun (WGS) entry which is preliminary data.</text>
</comment>
<dbReference type="SUPFAM" id="SSF52317">
    <property type="entry name" value="Class I glutamine amidotransferase-like"/>
    <property type="match status" value="1"/>
</dbReference>
<name>A0A8J3L6J6_9ACTN</name>
<dbReference type="Gene3D" id="3.40.50.880">
    <property type="match status" value="1"/>
</dbReference>
<dbReference type="GO" id="GO:0043565">
    <property type="term" value="F:sequence-specific DNA binding"/>
    <property type="evidence" value="ECO:0007669"/>
    <property type="project" value="InterPro"/>
</dbReference>
<dbReference type="SMART" id="SM00342">
    <property type="entry name" value="HTH_ARAC"/>
    <property type="match status" value="1"/>
</dbReference>
<protein>
    <submittedName>
        <fullName evidence="5">Transcriptional regulator</fullName>
    </submittedName>
</protein>
<feature type="domain" description="HTH araC/xylS-type" evidence="4">
    <location>
        <begin position="226"/>
        <end position="324"/>
    </location>
</feature>
<dbReference type="EMBL" id="BONJ01000006">
    <property type="protein sequence ID" value="GIG13265.1"/>
    <property type="molecule type" value="Genomic_DNA"/>
</dbReference>
<evidence type="ECO:0000256" key="2">
    <source>
        <dbReference type="ARBA" id="ARBA00023125"/>
    </source>
</evidence>
<reference evidence="5" key="1">
    <citation type="submission" date="2021-01" db="EMBL/GenBank/DDBJ databases">
        <title>Whole genome shotgun sequence of Catellatospora methionotrophica NBRC 14553.</title>
        <authorList>
            <person name="Komaki H."/>
            <person name="Tamura T."/>
        </authorList>
    </citation>
    <scope>NUCLEOTIDE SEQUENCE</scope>
    <source>
        <strain evidence="5">NBRC 14553</strain>
    </source>
</reference>
<keyword evidence="3" id="KW-0804">Transcription</keyword>
<dbReference type="InterPro" id="IPR018060">
    <property type="entry name" value="HTH_AraC"/>
</dbReference>
<dbReference type="GO" id="GO:0003700">
    <property type="term" value="F:DNA-binding transcription factor activity"/>
    <property type="evidence" value="ECO:0007669"/>
    <property type="project" value="InterPro"/>
</dbReference>
<evidence type="ECO:0000259" key="4">
    <source>
        <dbReference type="PROSITE" id="PS01124"/>
    </source>
</evidence>
<evidence type="ECO:0000313" key="5">
    <source>
        <dbReference type="EMBL" id="GIG13265.1"/>
    </source>
</evidence>
<evidence type="ECO:0000256" key="3">
    <source>
        <dbReference type="ARBA" id="ARBA00023163"/>
    </source>
</evidence>
<proteinExistence type="predicted"/>
<evidence type="ECO:0000313" key="6">
    <source>
        <dbReference type="Proteomes" id="UP000660339"/>
    </source>
</evidence>
<dbReference type="Pfam" id="PF01965">
    <property type="entry name" value="DJ-1_PfpI"/>
    <property type="match status" value="1"/>
</dbReference>
<dbReference type="AlphaFoldDB" id="A0A8J3L6J6"/>
<dbReference type="Proteomes" id="UP000660339">
    <property type="component" value="Unassembled WGS sequence"/>
</dbReference>
<dbReference type="PANTHER" id="PTHR43130">
    <property type="entry name" value="ARAC-FAMILY TRANSCRIPTIONAL REGULATOR"/>
    <property type="match status" value="1"/>
</dbReference>